<sequence length="186" mass="21800">MNNNNQWFLEFSKQTKIKLTASLSKLVSLDEVDDIVQEAYLKLFEISQQKNIENPQALLFRIARNITISRLRHENVVRASVRSVYDIDQDRLNQLSNEEKIRQEDERRLLDEAIANLPNACRQVFLLRKVQQKSHKEIATLLNVSTKTVENHITKAMKLCREYVMRDIKMRATKMANSRQDTDKVA</sequence>
<evidence type="ECO:0000256" key="2">
    <source>
        <dbReference type="ARBA" id="ARBA00023015"/>
    </source>
</evidence>
<dbReference type="EMBL" id="SWDB01000018">
    <property type="protein sequence ID" value="TKB45595.1"/>
    <property type="molecule type" value="Genomic_DNA"/>
</dbReference>
<dbReference type="NCBIfam" id="TIGR02937">
    <property type="entry name" value="sigma70-ECF"/>
    <property type="match status" value="1"/>
</dbReference>
<evidence type="ECO:0000256" key="4">
    <source>
        <dbReference type="ARBA" id="ARBA00023125"/>
    </source>
</evidence>
<dbReference type="InterPro" id="IPR014284">
    <property type="entry name" value="RNA_pol_sigma-70_dom"/>
</dbReference>
<dbReference type="Gene3D" id="1.10.1740.10">
    <property type="match status" value="1"/>
</dbReference>
<evidence type="ECO:0000313" key="8">
    <source>
        <dbReference type="Proteomes" id="UP000307999"/>
    </source>
</evidence>
<keyword evidence="2" id="KW-0805">Transcription regulation</keyword>
<dbReference type="CDD" id="cd06171">
    <property type="entry name" value="Sigma70_r4"/>
    <property type="match status" value="1"/>
</dbReference>
<dbReference type="InterPro" id="IPR036388">
    <property type="entry name" value="WH-like_DNA-bd_sf"/>
</dbReference>
<comment type="caution">
    <text evidence="7">The sequence shown here is derived from an EMBL/GenBank/DDBJ whole genome shotgun (WGS) entry which is preliminary data.</text>
</comment>
<evidence type="ECO:0000313" key="7">
    <source>
        <dbReference type="EMBL" id="TKB45595.1"/>
    </source>
</evidence>
<protein>
    <submittedName>
        <fullName evidence="7">Sigma-70 family RNA polymerase sigma factor</fullName>
    </submittedName>
</protein>
<dbReference type="AlphaFoldDB" id="A0A4V5NW65"/>
<dbReference type="InterPro" id="IPR013249">
    <property type="entry name" value="RNA_pol_sigma70_r4_t2"/>
</dbReference>
<accession>A0A4V5NW65</accession>
<evidence type="ECO:0000256" key="1">
    <source>
        <dbReference type="ARBA" id="ARBA00010641"/>
    </source>
</evidence>
<keyword evidence="5" id="KW-0804">Transcription</keyword>
<dbReference type="InterPro" id="IPR013324">
    <property type="entry name" value="RNA_pol_sigma_r3/r4-like"/>
</dbReference>
<evidence type="ECO:0000256" key="5">
    <source>
        <dbReference type="ARBA" id="ARBA00023163"/>
    </source>
</evidence>
<dbReference type="InterPro" id="IPR039425">
    <property type="entry name" value="RNA_pol_sigma-70-like"/>
</dbReference>
<reference evidence="7 8" key="1">
    <citation type="submission" date="2019-04" db="EMBL/GenBank/DDBJ databases">
        <title>Thalassotalea guangxiensis sp. nov., isolated from sediment of the coastal wetland.</title>
        <authorList>
            <person name="Zheng S."/>
            <person name="Zhang D."/>
        </authorList>
    </citation>
    <scope>NUCLEOTIDE SEQUENCE [LARGE SCALE GENOMIC DNA]</scope>
    <source>
        <strain evidence="7 8">ZS-4</strain>
    </source>
</reference>
<keyword evidence="4" id="KW-0238">DNA-binding</keyword>
<gene>
    <name evidence="7" type="ORF">E8M12_08340</name>
</gene>
<dbReference type="PANTHER" id="PTHR43133:SF8">
    <property type="entry name" value="RNA POLYMERASE SIGMA FACTOR HI_1459-RELATED"/>
    <property type="match status" value="1"/>
</dbReference>
<dbReference type="Gene3D" id="1.10.10.10">
    <property type="entry name" value="Winged helix-like DNA-binding domain superfamily/Winged helix DNA-binding domain"/>
    <property type="match status" value="1"/>
</dbReference>
<organism evidence="7 8">
    <name type="scientific">Thalassotalea mangrovi</name>
    <dbReference type="NCBI Taxonomy" id="2572245"/>
    <lineage>
        <taxon>Bacteria</taxon>
        <taxon>Pseudomonadati</taxon>
        <taxon>Pseudomonadota</taxon>
        <taxon>Gammaproteobacteria</taxon>
        <taxon>Alteromonadales</taxon>
        <taxon>Colwelliaceae</taxon>
        <taxon>Thalassotalea</taxon>
    </lineage>
</organism>
<dbReference type="GO" id="GO:0016987">
    <property type="term" value="F:sigma factor activity"/>
    <property type="evidence" value="ECO:0007669"/>
    <property type="project" value="UniProtKB-KW"/>
</dbReference>
<proteinExistence type="inferred from homology"/>
<dbReference type="Proteomes" id="UP000307999">
    <property type="component" value="Unassembled WGS sequence"/>
</dbReference>
<evidence type="ECO:0000259" key="6">
    <source>
        <dbReference type="Pfam" id="PF08281"/>
    </source>
</evidence>
<comment type="similarity">
    <text evidence="1">Belongs to the sigma-70 factor family. ECF subfamily.</text>
</comment>
<dbReference type="OrthoDB" id="6689546at2"/>
<name>A0A4V5NW65_9GAMM</name>
<dbReference type="GO" id="GO:0006352">
    <property type="term" value="P:DNA-templated transcription initiation"/>
    <property type="evidence" value="ECO:0007669"/>
    <property type="project" value="InterPro"/>
</dbReference>
<dbReference type="SUPFAM" id="SSF88946">
    <property type="entry name" value="Sigma2 domain of RNA polymerase sigma factors"/>
    <property type="match status" value="1"/>
</dbReference>
<keyword evidence="8" id="KW-1185">Reference proteome</keyword>
<dbReference type="RefSeq" id="WP_136735680.1">
    <property type="nucleotide sequence ID" value="NZ_SWDB01000018.1"/>
</dbReference>
<keyword evidence="3" id="KW-0731">Sigma factor</keyword>
<dbReference type="GO" id="GO:0003677">
    <property type="term" value="F:DNA binding"/>
    <property type="evidence" value="ECO:0007669"/>
    <property type="project" value="UniProtKB-KW"/>
</dbReference>
<dbReference type="InterPro" id="IPR013325">
    <property type="entry name" value="RNA_pol_sigma_r2"/>
</dbReference>
<dbReference type="SUPFAM" id="SSF88659">
    <property type="entry name" value="Sigma3 and sigma4 domains of RNA polymerase sigma factors"/>
    <property type="match status" value="1"/>
</dbReference>
<feature type="domain" description="RNA polymerase sigma factor 70 region 4 type 2" evidence="6">
    <location>
        <begin position="108"/>
        <end position="160"/>
    </location>
</feature>
<dbReference type="Pfam" id="PF08281">
    <property type="entry name" value="Sigma70_r4_2"/>
    <property type="match status" value="1"/>
</dbReference>
<dbReference type="PANTHER" id="PTHR43133">
    <property type="entry name" value="RNA POLYMERASE ECF-TYPE SIGMA FACTO"/>
    <property type="match status" value="1"/>
</dbReference>
<evidence type="ECO:0000256" key="3">
    <source>
        <dbReference type="ARBA" id="ARBA00023082"/>
    </source>
</evidence>